<protein>
    <recommendedName>
        <fullName evidence="2">HTH cro/C1-type domain-containing protein</fullName>
    </recommendedName>
</protein>
<dbReference type="InterPro" id="IPR001387">
    <property type="entry name" value="Cro/C1-type_HTH"/>
</dbReference>
<reference evidence="3 4" key="1">
    <citation type="journal article" date="2019" name="J. Gen. Appl. Microbiol.">
        <title>Aerobic degradation of cis-dichloroethene by the marine bacterium Marinobacter salsuginis strain 5N-3.</title>
        <authorList>
            <person name="Inoue Y."/>
            <person name="Fukunaga Y."/>
            <person name="Katsumata H."/>
            <person name="Ohji S."/>
            <person name="Hosoyama A."/>
            <person name="Mori K."/>
            <person name="Ando K."/>
        </authorList>
    </citation>
    <scope>NUCLEOTIDE SEQUENCE [LARGE SCALE GENOMIC DNA]</scope>
    <source>
        <strain evidence="3 4">NBRC 109114</strain>
    </source>
</reference>
<dbReference type="PROSITE" id="PS50943">
    <property type="entry name" value="HTH_CROC1"/>
    <property type="match status" value="1"/>
</dbReference>
<feature type="region of interest" description="Disordered" evidence="1">
    <location>
        <begin position="1"/>
        <end position="20"/>
    </location>
</feature>
<dbReference type="InterPro" id="IPR010982">
    <property type="entry name" value="Lambda_DNA-bd_dom_sf"/>
</dbReference>
<dbReference type="Pfam" id="PF13560">
    <property type="entry name" value="HTH_31"/>
    <property type="match status" value="1"/>
</dbReference>
<evidence type="ECO:0000313" key="3">
    <source>
        <dbReference type="EMBL" id="GBO90451.1"/>
    </source>
</evidence>
<evidence type="ECO:0000256" key="1">
    <source>
        <dbReference type="SAM" id="MobiDB-lite"/>
    </source>
</evidence>
<comment type="caution">
    <text evidence="3">The sequence shown here is derived from an EMBL/GenBank/DDBJ whole genome shotgun (WGS) entry which is preliminary data.</text>
</comment>
<proteinExistence type="predicted"/>
<dbReference type="CDD" id="cd00093">
    <property type="entry name" value="HTH_XRE"/>
    <property type="match status" value="1"/>
</dbReference>
<organism evidence="3 4">
    <name type="scientific">Marinobacter salsuginis</name>
    <dbReference type="NCBI Taxonomy" id="418719"/>
    <lineage>
        <taxon>Bacteria</taxon>
        <taxon>Pseudomonadati</taxon>
        <taxon>Pseudomonadota</taxon>
        <taxon>Gammaproteobacteria</taxon>
        <taxon>Pseudomonadales</taxon>
        <taxon>Marinobacteraceae</taxon>
        <taxon>Marinobacter</taxon>
    </lineage>
</organism>
<gene>
    <name evidence="3" type="ORF">MSSD14B_41190</name>
</gene>
<evidence type="ECO:0000259" key="2">
    <source>
        <dbReference type="PROSITE" id="PS50943"/>
    </source>
</evidence>
<dbReference type="Proteomes" id="UP000387223">
    <property type="component" value="Unassembled WGS sequence"/>
</dbReference>
<feature type="domain" description="HTH cro/C1-type" evidence="2">
    <location>
        <begin position="24"/>
        <end position="55"/>
    </location>
</feature>
<dbReference type="AlphaFoldDB" id="A0A5M3Q5U3"/>
<accession>A0A5M3Q5U3</accession>
<dbReference type="SUPFAM" id="SSF47413">
    <property type="entry name" value="lambda repressor-like DNA-binding domains"/>
    <property type="match status" value="1"/>
</dbReference>
<feature type="compositionally biased region" description="Basic residues" evidence="1">
    <location>
        <begin position="1"/>
        <end position="10"/>
    </location>
</feature>
<name>A0A5M3Q5U3_9GAMM</name>
<evidence type="ECO:0000313" key="4">
    <source>
        <dbReference type="Proteomes" id="UP000387223"/>
    </source>
</evidence>
<dbReference type="Gene3D" id="1.10.260.40">
    <property type="entry name" value="lambda repressor-like DNA-binding domains"/>
    <property type="match status" value="1"/>
</dbReference>
<dbReference type="EMBL" id="BGZI01000043">
    <property type="protein sequence ID" value="GBO90451.1"/>
    <property type="molecule type" value="Genomic_DNA"/>
</dbReference>
<sequence length="103" mass="11651">MANEMKRKHPVPVQKAMKKIGSDLRSARKRRLIKVATMADRMGVSEPTLRKIENGDPSVQFGHVAQALFVLQMLDRLADLASLANDELGQMLEEEDLPQRIRN</sequence>
<dbReference type="GO" id="GO:0003677">
    <property type="term" value="F:DNA binding"/>
    <property type="evidence" value="ECO:0007669"/>
    <property type="project" value="InterPro"/>
</dbReference>